<dbReference type="Proteomes" id="UP001215598">
    <property type="component" value="Unassembled WGS sequence"/>
</dbReference>
<feature type="region of interest" description="Disordered" evidence="1">
    <location>
        <begin position="14"/>
        <end position="35"/>
    </location>
</feature>
<feature type="region of interest" description="Disordered" evidence="1">
    <location>
        <begin position="452"/>
        <end position="527"/>
    </location>
</feature>
<name>A0AAD7NSG7_9AGAR</name>
<feature type="compositionally biased region" description="Low complexity" evidence="1">
    <location>
        <begin position="336"/>
        <end position="345"/>
    </location>
</feature>
<evidence type="ECO:0000313" key="2">
    <source>
        <dbReference type="EMBL" id="KAJ7773063.1"/>
    </source>
</evidence>
<feature type="compositionally biased region" description="Basic and acidic residues" evidence="1">
    <location>
        <begin position="144"/>
        <end position="175"/>
    </location>
</feature>
<feature type="region of interest" description="Disordered" evidence="1">
    <location>
        <begin position="555"/>
        <end position="585"/>
    </location>
</feature>
<gene>
    <name evidence="2" type="ORF">B0H16DRAFT_137855</name>
</gene>
<dbReference type="AlphaFoldDB" id="A0AAD7NSG7"/>
<feature type="compositionally biased region" description="Low complexity" evidence="1">
    <location>
        <begin position="283"/>
        <end position="301"/>
    </location>
</feature>
<feature type="compositionally biased region" description="Basic and acidic residues" evidence="1">
    <location>
        <begin position="575"/>
        <end position="585"/>
    </location>
</feature>
<proteinExistence type="predicted"/>
<feature type="compositionally biased region" description="Polar residues" evidence="1">
    <location>
        <begin position="346"/>
        <end position="358"/>
    </location>
</feature>
<comment type="caution">
    <text evidence="2">The sequence shown here is derived from an EMBL/GenBank/DDBJ whole genome shotgun (WGS) entry which is preliminary data.</text>
</comment>
<feature type="compositionally biased region" description="Acidic residues" evidence="1">
    <location>
        <begin position="176"/>
        <end position="190"/>
    </location>
</feature>
<protein>
    <submittedName>
        <fullName evidence="2">Uncharacterized protein</fullName>
    </submittedName>
</protein>
<reference evidence="2" key="1">
    <citation type="submission" date="2023-03" db="EMBL/GenBank/DDBJ databases">
        <title>Massive genome expansion in bonnet fungi (Mycena s.s.) driven by repeated elements and novel gene families across ecological guilds.</title>
        <authorList>
            <consortium name="Lawrence Berkeley National Laboratory"/>
            <person name="Harder C.B."/>
            <person name="Miyauchi S."/>
            <person name="Viragh M."/>
            <person name="Kuo A."/>
            <person name="Thoen E."/>
            <person name="Andreopoulos B."/>
            <person name="Lu D."/>
            <person name="Skrede I."/>
            <person name="Drula E."/>
            <person name="Henrissat B."/>
            <person name="Morin E."/>
            <person name="Kohler A."/>
            <person name="Barry K."/>
            <person name="LaButti K."/>
            <person name="Morin E."/>
            <person name="Salamov A."/>
            <person name="Lipzen A."/>
            <person name="Mereny Z."/>
            <person name="Hegedus B."/>
            <person name="Baldrian P."/>
            <person name="Stursova M."/>
            <person name="Weitz H."/>
            <person name="Taylor A."/>
            <person name="Grigoriev I.V."/>
            <person name="Nagy L.G."/>
            <person name="Martin F."/>
            <person name="Kauserud H."/>
        </authorList>
    </citation>
    <scope>NUCLEOTIDE SEQUENCE</scope>
    <source>
        <strain evidence="2">CBHHK182m</strain>
    </source>
</reference>
<evidence type="ECO:0000313" key="3">
    <source>
        <dbReference type="Proteomes" id="UP001215598"/>
    </source>
</evidence>
<feature type="compositionally biased region" description="Basic and acidic residues" evidence="1">
    <location>
        <begin position="386"/>
        <end position="400"/>
    </location>
</feature>
<feature type="region of interest" description="Disordered" evidence="1">
    <location>
        <begin position="140"/>
        <end position="428"/>
    </location>
</feature>
<evidence type="ECO:0000256" key="1">
    <source>
        <dbReference type="SAM" id="MobiDB-lite"/>
    </source>
</evidence>
<feature type="compositionally biased region" description="Low complexity" evidence="1">
    <location>
        <begin position="249"/>
        <end position="263"/>
    </location>
</feature>
<sequence>MPKNPVRTLYTAKFYETPSSSSTTHPSSSKPQQPYMERLFQTHLALNQMEELPSSRPNSPDQAHRDRVETLRKQVVDAFNAANGNPADGKWGLLSNLLQTSTSKGRYRYVNTRTDPAPPRSTEGLFLADTEEEWIAWEKKRKAESHSKADAAGKKREVDEKLKEKVETWKRHVELDDATADVVPDSDDVREEVASSPTKHVPSGDLKSASKSRTRSIADLPEEPFLPPSFPADLDTSTPPILHRKKPSPIELVPSSSPLLSESPPKKRAERPGPSFKTPQLPSKQSSAEEVPSSSPLSSPPKNRHVYSRSRPSESPLKRARSPSPTPLPAAKKSRPAAASGSGASTSQLIFKSPSKSPITPPRNTLPRLEDLIAASTQKKKKAKGKEREKPPSKAPEKQPVRGGSKPQSKSSAEPIATSSDERRPLDLEAGIVAVEDAVINWDAHMERIEANRRDDLSSPAKSLSSIHDSNSLESPEAENSMNLPDFSQGAPFDPQFGSTQPMGRLGAGESLSTTERGGRGFGQQVDFGFPRAYESQMDVESNMQGVEELLDADVGGYTGPWMGAGPDGDEDEQWGGRDVLESSP</sequence>
<accession>A0AAD7NSG7</accession>
<organism evidence="2 3">
    <name type="scientific">Mycena metata</name>
    <dbReference type="NCBI Taxonomy" id="1033252"/>
    <lineage>
        <taxon>Eukaryota</taxon>
        <taxon>Fungi</taxon>
        <taxon>Dikarya</taxon>
        <taxon>Basidiomycota</taxon>
        <taxon>Agaricomycotina</taxon>
        <taxon>Agaricomycetes</taxon>
        <taxon>Agaricomycetidae</taxon>
        <taxon>Agaricales</taxon>
        <taxon>Marasmiineae</taxon>
        <taxon>Mycenaceae</taxon>
        <taxon>Mycena</taxon>
    </lineage>
</organism>
<dbReference type="EMBL" id="JARKIB010000013">
    <property type="protein sequence ID" value="KAJ7773063.1"/>
    <property type="molecule type" value="Genomic_DNA"/>
</dbReference>
<feature type="compositionally biased region" description="Polar residues" evidence="1">
    <location>
        <begin position="460"/>
        <end position="483"/>
    </location>
</feature>
<feature type="compositionally biased region" description="Low complexity" evidence="1">
    <location>
        <begin position="17"/>
        <end position="31"/>
    </location>
</feature>
<feature type="region of interest" description="Disordered" evidence="1">
    <location>
        <begin position="47"/>
        <end position="69"/>
    </location>
</feature>
<keyword evidence="3" id="KW-1185">Reference proteome</keyword>